<dbReference type="Proteomes" id="UP000502248">
    <property type="component" value="Chromosome"/>
</dbReference>
<name>A0A7Z2VL81_9BACL</name>
<proteinExistence type="predicted"/>
<keyword evidence="3" id="KW-1185">Reference proteome</keyword>
<dbReference type="EMBL" id="CP051680">
    <property type="protein sequence ID" value="QJD85112.1"/>
    <property type="molecule type" value="Genomic_DNA"/>
</dbReference>
<dbReference type="AlphaFoldDB" id="A0A7Z2VL81"/>
<dbReference type="RefSeq" id="WP_169281379.1">
    <property type="nucleotide sequence ID" value="NZ_CP051680.1"/>
</dbReference>
<accession>A0A7Z2VL81</accession>
<evidence type="ECO:0000256" key="1">
    <source>
        <dbReference type="SAM" id="SignalP"/>
    </source>
</evidence>
<evidence type="ECO:0000313" key="2">
    <source>
        <dbReference type="EMBL" id="QJD85112.1"/>
    </source>
</evidence>
<evidence type="ECO:0008006" key="4">
    <source>
        <dbReference type="Google" id="ProtNLM"/>
    </source>
</evidence>
<dbReference type="KEGG" id="cheb:HH215_19345"/>
<protein>
    <recommendedName>
        <fullName evidence="4">Lipoprotein</fullName>
    </recommendedName>
</protein>
<evidence type="ECO:0000313" key="3">
    <source>
        <dbReference type="Proteomes" id="UP000502248"/>
    </source>
</evidence>
<organism evidence="2 3">
    <name type="scientific">Cohnella herbarum</name>
    <dbReference type="NCBI Taxonomy" id="2728023"/>
    <lineage>
        <taxon>Bacteria</taxon>
        <taxon>Bacillati</taxon>
        <taxon>Bacillota</taxon>
        <taxon>Bacilli</taxon>
        <taxon>Bacillales</taxon>
        <taxon>Paenibacillaceae</taxon>
        <taxon>Cohnella</taxon>
    </lineage>
</organism>
<reference evidence="2 3" key="1">
    <citation type="submission" date="2020-04" db="EMBL/GenBank/DDBJ databases">
        <title>Genome sequencing of novel species.</title>
        <authorList>
            <person name="Heo J."/>
            <person name="Kim S.-J."/>
            <person name="Kim J.-S."/>
            <person name="Hong S.-B."/>
            <person name="Kwon S.-W."/>
        </authorList>
    </citation>
    <scope>NUCLEOTIDE SEQUENCE [LARGE SCALE GENOMIC DNA]</scope>
    <source>
        <strain evidence="2 3">MFER-1</strain>
    </source>
</reference>
<feature type="chain" id="PRO_5038876092" description="Lipoprotein" evidence="1">
    <location>
        <begin position="19"/>
        <end position="124"/>
    </location>
</feature>
<gene>
    <name evidence="2" type="ORF">HH215_19345</name>
</gene>
<feature type="signal peptide" evidence="1">
    <location>
        <begin position="1"/>
        <end position="18"/>
    </location>
</feature>
<dbReference type="PROSITE" id="PS51257">
    <property type="entry name" value="PROKAR_LIPOPROTEIN"/>
    <property type="match status" value="1"/>
</dbReference>
<sequence>MKKYVVIGLLLIGLLALAGCTAGKSITFKGAGESWSVVCKVNPSAKTKSYEIKHIAKGEKVSNVSYAFTESQNFDQQSQTESEAENMKITGSATIVDPIAEETSFKLTMKWNGKEETIIVKREK</sequence>
<keyword evidence="1" id="KW-0732">Signal</keyword>